<evidence type="ECO:0000256" key="1">
    <source>
        <dbReference type="SAM" id="SignalP"/>
    </source>
</evidence>
<feature type="signal peptide" evidence="1">
    <location>
        <begin position="1"/>
        <end position="34"/>
    </location>
</feature>
<feature type="chain" id="PRO_5017315541" description="DUF4105 domain-containing protein" evidence="1">
    <location>
        <begin position="35"/>
        <end position="223"/>
    </location>
</feature>
<gene>
    <name evidence="2" type="ORF">DID88_000127</name>
</gene>
<evidence type="ECO:0000313" key="2">
    <source>
        <dbReference type="EMBL" id="RAL60351.1"/>
    </source>
</evidence>
<dbReference type="OrthoDB" id="3744526at2759"/>
<keyword evidence="1" id="KW-0732">Signal</keyword>
<dbReference type="Proteomes" id="UP000249056">
    <property type="component" value="Unassembled WGS sequence"/>
</dbReference>
<comment type="caution">
    <text evidence="2">The sequence shown here is derived from an EMBL/GenBank/DDBJ whole genome shotgun (WGS) entry which is preliminary data.</text>
</comment>
<dbReference type="AlphaFoldDB" id="A0A395IJI9"/>
<name>A0A395IJI9_9HELO</name>
<evidence type="ECO:0000313" key="3">
    <source>
        <dbReference type="Proteomes" id="UP000249056"/>
    </source>
</evidence>
<reference evidence="2 3" key="1">
    <citation type="submission" date="2018-06" db="EMBL/GenBank/DDBJ databases">
        <title>Genome Sequence of the Brown Rot Fungal Pathogen Monilinia fructigena.</title>
        <authorList>
            <person name="Landi L."/>
            <person name="De Miccolis Angelini R.M."/>
            <person name="Pollastro S."/>
            <person name="Abate D."/>
            <person name="Faretra F."/>
            <person name="Romanazzi G."/>
        </authorList>
    </citation>
    <scope>NUCLEOTIDE SEQUENCE [LARGE SCALE GENOMIC DNA]</scope>
    <source>
        <strain evidence="2 3">Mfrg269</strain>
    </source>
</reference>
<proteinExistence type="predicted"/>
<sequence>MIQQSIHTDFHHEIQTPILLLASFLAFVSSEADASHSHARDFSIEVRDIRVFSDGFAGVQKRNPVILSGKGAAKLHVWTRLNTRTASYENGGGSNHEGLNQLMKDTGGKHVDVIVDNTKEYKQYGLEFNDESWQSQLNGDGAKVLDYAERYESAAGEFLTYKGQIGDGRKKLHSIETVVSSLIKGKVYNHQSYNCATFANDLVTKVDVKITHKKLPGPWISLG</sequence>
<accession>A0A395IJI9</accession>
<organism evidence="2 3">
    <name type="scientific">Monilinia fructigena</name>
    <dbReference type="NCBI Taxonomy" id="38457"/>
    <lineage>
        <taxon>Eukaryota</taxon>
        <taxon>Fungi</taxon>
        <taxon>Dikarya</taxon>
        <taxon>Ascomycota</taxon>
        <taxon>Pezizomycotina</taxon>
        <taxon>Leotiomycetes</taxon>
        <taxon>Helotiales</taxon>
        <taxon>Sclerotiniaceae</taxon>
        <taxon>Monilinia</taxon>
    </lineage>
</organism>
<dbReference type="EMBL" id="QKRW01000041">
    <property type="protein sequence ID" value="RAL60351.1"/>
    <property type="molecule type" value="Genomic_DNA"/>
</dbReference>
<evidence type="ECO:0008006" key="4">
    <source>
        <dbReference type="Google" id="ProtNLM"/>
    </source>
</evidence>
<protein>
    <recommendedName>
        <fullName evidence="4">DUF4105 domain-containing protein</fullName>
    </recommendedName>
</protein>
<keyword evidence="3" id="KW-1185">Reference proteome</keyword>